<proteinExistence type="predicted"/>
<evidence type="ECO:0000313" key="2">
    <source>
        <dbReference type="EMBL" id="GAA2030265.1"/>
    </source>
</evidence>
<keyword evidence="3" id="KW-1185">Reference proteome</keyword>
<gene>
    <name evidence="2" type="ORF">GCM10009839_32440</name>
</gene>
<sequence length="66" mass="6852">MYGRPGRAVGLLAVGGLADHDWPRRSGGLAATGASDIAILLALAAAVTLIGLCLYRTSFVQRKERG</sequence>
<organism evidence="2 3">
    <name type="scientific">Catenulispora yoronensis</name>
    <dbReference type="NCBI Taxonomy" id="450799"/>
    <lineage>
        <taxon>Bacteria</taxon>
        <taxon>Bacillati</taxon>
        <taxon>Actinomycetota</taxon>
        <taxon>Actinomycetes</taxon>
        <taxon>Catenulisporales</taxon>
        <taxon>Catenulisporaceae</taxon>
        <taxon>Catenulispora</taxon>
    </lineage>
</organism>
<evidence type="ECO:0000256" key="1">
    <source>
        <dbReference type="SAM" id="Phobius"/>
    </source>
</evidence>
<dbReference type="EMBL" id="BAAAQN010000016">
    <property type="protein sequence ID" value="GAA2030265.1"/>
    <property type="molecule type" value="Genomic_DNA"/>
</dbReference>
<keyword evidence="1" id="KW-1133">Transmembrane helix</keyword>
<dbReference type="RefSeq" id="WP_344666431.1">
    <property type="nucleotide sequence ID" value="NZ_BAAAQN010000016.1"/>
</dbReference>
<evidence type="ECO:0008006" key="4">
    <source>
        <dbReference type="Google" id="ProtNLM"/>
    </source>
</evidence>
<evidence type="ECO:0000313" key="3">
    <source>
        <dbReference type="Proteomes" id="UP001500751"/>
    </source>
</evidence>
<comment type="caution">
    <text evidence="2">The sequence shown here is derived from an EMBL/GenBank/DDBJ whole genome shotgun (WGS) entry which is preliminary data.</text>
</comment>
<keyword evidence="1" id="KW-0812">Transmembrane</keyword>
<feature type="transmembrane region" description="Helical" evidence="1">
    <location>
        <begin position="37"/>
        <end position="55"/>
    </location>
</feature>
<protein>
    <recommendedName>
        <fullName evidence="4">LPXTG cell wall anchor domain-containing protein</fullName>
    </recommendedName>
</protein>
<name>A0ABP5FMX5_9ACTN</name>
<reference evidence="3" key="1">
    <citation type="journal article" date="2019" name="Int. J. Syst. Evol. Microbiol.">
        <title>The Global Catalogue of Microorganisms (GCM) 10K type strain sequencing project: providing services to taxonomists for standard genome sequencing and annotation.</title>
        <authorList>
            <consortium name="The Broad Institute Genomics Platform"/>
            <consortium name="The Broad Institute Genome Sequencing Center for Infectious Disease"/>
            <person name="Wu L."/>
            <person name="Ma J."/>
        </authorList>
    </citation>
    <scope>NUCLEOTIDE SEQUENCE [LARGE SCALE GENOMIC DNA]</scope>
    <source>
        <strain evidence="3">JCM 16014</strain>
    </source>
</reference>
<accession>A0ABP5FMX5</accession>
<keyword evidence="1" id="KW-0472">Membrane</keyword>
<dbReference type="Proteomes" id="UP001500751">
    <property type="component" value="Unassembled WGS sequence"/>
</dbReference>